<feature type="compositionally biased region" description="Basic residues" evidence="2">
    <location>
        <begin position="52"/>
        <end position="64"/>
    </location>
</feature>
<dbReference type="STRING" id="50376.A0A517LNG6"/>
<feature type="compositionally biased region" description="Polar residues" evidence="2">
    <location>
        <begin position="622"/>
        <end position="631"/>
    </location>
</feature>
<feature type="region of interest" description="Disordered" evidence="2">
    <location>
        <begin position="13"/>
        <end position="180"/>
    </location>
</feature>
<dbReference type="OrthoDB" id="9996895at2759"/>
<evidence type="ECO:0000313" key="5">
    <source>
        <dbReference type="Proteomes" id="UP000316270"/>
    </source>
</evidence>
<sequence length="1919" mass="214007">MAVVAIQRIMTLDKPDHLHPFFQRSETRPPHPPVEEKNDDDADVSVVEGKAAGKKKKKIPKRGARSNGSNQPSLRAFAGLDKASLPTESTSGDPAIATRIQEEPSLEEDPNYGRRKRRKTLSPGPRSGPEGQATSAADDESKQTTEEPATLPWHEQLLVEATKAEGSTSTPSTNVLSVDPHEIPRNVKIVSFHPSTVSHESEVKSDDPARPIVSSADAGIPGNTSDLSVEISRPIEETQADLPTLPARSNSRVLRGPRTPPPNTNTRPIRMIQLKGGKLASPPKPKQEPEKVDAKRRSRGRGKQAKQLLVAIPYGKDGGGTVMGEKINGILNGEERFEMMALDPTTPTKITTSRKALPKKPPSPPKPTHPFFSGKPLPKPTPVISKNDSEDASPRKSSATTPGKIQAEAQAHRVARSIPGCNLAMIAPRPKKVSSTREAPWPAEGIVHARGFMTQCTVSSYDLAASGFHEGRSKRKQADVVVSETEDIIRQFYHGLTPDSDRSVLRVPERVITTGPQLQQLMSAELHTRLNVSKGADSDSEDDVVVRKQQPQQATHPALFTMYAAIETSLSPFDKFECESQAWTQKYAPKCADEVLQQGKEAMVLRDWLKKSTISAVDKGSNRSTTGSHIISTKLKTKPEKKKKRKRPEDLDDFLVSSGDELAESAELEALEDDSAHGLRGSQERSLVRGGTQGDRGAIKSCNAVLVSGPHGCGKTAAIYAVAKELGFEVFELNAGSRRSGKDVLDKVGDMTENHLVQQVSKALSEKTNTKNEKPVGIEIIPDDSPDVKQGSMTSFFKPAVQKKKLNAKKSIAPVAVPKSIEKEAKKDQPRQEQKQSLILLEEVDVLFDEDKQFWLTVIALAAHSKRPIVMTCASENLVPLDSLTLHAILRFTAPPVDLAVDYLLLTAACEGHLLKRAAVESLFRSNGNDIRASLTNLDFWCQIGVGDSAGGFNWMIDRYPPGIDTDKHGNTLRVVSKHTYTNDTGLVSQDLLRDDSCNGAERIESLLTAAWSEWELTPGDVLRHTRDESVSNRSPQSEPSYLQDIEFLADCTSAADLYCGFDMREANQQPLDTTLPELSEKARLDYIVGFPWTLVQADSVHHYSDMDTQLAITNELITHRIRSSLHNNGDSHVTHNHFSIKSQPLEHNLIKTIQRHRSPGQISSQLTRATFSQALDPLAEAPSTSTTAPSAMTASSFDREFSVITTDLAPYVRSIAAYDIAIEQQRMKIKATQQAEGMDEDETPSQYLDAIVEEEQGVEDGLTREELAQEALDEEIIGFRDMDIHEQLEGDGEEVIEVVGGELDDMDEEDLQSSLDIIEENRQASLTIENDDEGADFAHIERLKQALQPYVAGVARSVESESIRWFDHWNTQGYEALIEEALKKEQVLSMVLTEEKEQVMLDIISSMDRRVLEGIMIGNLVHTVDNNVNGIQGEMDRIKAQAAHAPGIYLMLFVDENGDSPTPKQILKMLEYVEQYIDEDGDNDWSEEIDSLKGAARVTGQRRIQDGYRKYLARSDKDNKTPSEIRIKRFNQFRKNLIQRFRLLSPALLDEPLVLPLSEVGYANDCEGRFQDHASHESSNYIMNLMEAICIWLAQQGEPGFEKNFQIRQFIIYNCWEVEQGVIAEIVFSILGHAYIYNGGGFNHYPAGLSNASCRKKNPYWVGWYELQDYTYHFSPWTKNLAWEGDLRKARNDEYLADLERQIKQAQNVRFARDQEILAEERAKAFEAAERGGRTISDAELARQAEDAEMLHDLQEELEDAVAEAKRWKTQLRDFQPLEQEERERFQDRINELEANLKDSSAKYKIKDFYETMQSNNEKEREKEKEYDYGALARRVKAVEDENTKLMEQLKLDKAEGKQEKTKDKLATTKEELGKVEGKLKEAEGKLGTAEGKLGEAEAKLEEAMGKLAVYMERYGEL</sequence>
<dbReference type="InterPro" id="IPR003959">
    <property type="entry name" value="ATPase_AAA_core"/>
</dbReference>
<dbReference type="Pfam" id="PF00004">
    <property type="entry name" value="AAA"/>
    <property type="match status" value="1"/>
</dbReference>
<evidence type="ECO:0000313" key="4">
    <source>
        <dbReference type="EMBL" id="QDS77164.1"/>
    </source>
</evidence>
<feature type="compositionally biased region" description="Basic residues" evidence="2">
    <location>
        <begin position="635"/>
        <end position="646"/>
    </location>
</feature>
<evidence type="ECO:0000259" key="3">
    <source>
        <dbReference type="SMART" id="SM00382"/>
    </source>
</evidence>
<feature type="region of interest" description="Disordered" evidence="2">
    <location>
        <begin position="670"/>
        <end position="694"/>
    </location>
</feature>
<dbReference type="Proteomes" id="UP000316270">
    <property type="component" value="Chromosome 17"/>
</dbReference>
<dbReference type="InterPro" id="IPR003593">
    <property type="entry name" value="AAA+_ATPase"/>
</dbReference>
<feature type="region of interest" description="Disordered" evidence="2">
    <location>
        <begin position="237"/>
        <end position="308"/>
    </location>
</feature>
<evidence type="ECO:0000256" key="2">
    <source>
        <dbReference type="SAM" id="MobiDB-lite"/>
    </source>
</evidence>
<dbReference type="GO" id="GO:0016887">
    <property type="term" value="F:ATP hydrolysis activity"/>
    <property type="evidence" value="ECO:0007669"/>
    <property type="project" value="InterPro"/>
</dbReference>
<dbReference type="SMART" id="SM00382">
    <property type="entry name" value="AAA"/>
    <property type="match status" value="1"/>
</dbReference>
<feature type="compositionally biased region" description="Polar residues" evidence="2">
    <location>
        <begin position="165"/>
        <end position="176"/>
    </location>
</feature>
<feature type="region of interest" description="Disordered" evidence="2">
    <location>
        <begin position="345"/>
        <end position="410"/>
    </location>
</feature>
<accession>A0A517LNG6</accession>
<dbReference type="GO" id="GO:0003677">
    <property type="term" value="F:DNA binding"/>
    <property type="evidence" value="ECO:0007669"/>
    <property type="project" value="TreeGrafter"/>
</dbReference>
<feature type="compositionally biased region" description="Polar residues" evidence="2">
    <location>
        <begin position="345"/>
        <end position="354"/>
    </location>
</feature>
<dbReference type="PANTHER" id="PTHR23389:SF21">
    <property type="entry name" value="ATPASE FAMILY AAA DOMAIN-CONTAINING PROTEIN 5"/>
    <property type="match status" value="1"/>
</dbReference>
<feature type="compositionally biased region" description="Basic and acidic residues" evidence="2">
    <location>
        <begin position="674"/>
        <end position="687"/>
    </location>
</feature>
<keyword evidence="5" id="KW-1185">Reference proteome</keyword>
<evidence type="ECO:0000256" key="1">
    <source>
        <dbReference type="SAM" id="Coils"/>
    </source>
</evidence>
<feature type="compositionally biased region" description="Basic and acidic residues" evidence="2">
    <location>
        <begin position="285"/>
        <end position="295"/>
    </location>
</feature>
<feature type="domain" description="AAA+ ATPase" evidence="3">
    <location>
        <begin position="701"/>
        <end position="907"/>
    </location>
</feature>
<dbReference type="EMBL" id="CP042201">
    <property type="protein sequence ID" value="QDS77164.1"/>
    <property type="molecule type" value="Genomic_DNA"/>
</dbReference>
<reference evidence="4 5" key="1">
    <citation type="submission" date="2019-07" db="EMBL/GenBank/DDBJ databases">
        <title>Finished genome of Venturia effusa.</title>
        <authorList>
            <person name="Young C.A."/>
            <person name="Cox M.P."/>
            <person name="Ganley A.R.D."/>
            <person name="David W.J."/>
        </authorList>
    </citation>
    <scope>NUCLEOTIDE SEQUENCE [LARGE SCALE GENOMIC DNA]</scope>
    <source>
        <strain evidence="5">albino</strain>
    </source>
</reference>
<name>A0A517LNG6_9PEZI</name>
<feature type="compositionally biased region" description="Pro residues" evidence="2">
    <location>
        <begin position="359"/>
        <end position="368"/>
    </location>
</feature>
<dbReference type="GO" id="GO:0005634">
    <property type="term" value="C:nucleus"/>
    <property type="evidence" value="ECO:0007669"/>
    <property type="project" value="TreeGrafter"/>
</dbReference>
<dbReference type="GO" id="GO:0005524">
    <property type="term" value="F:ATP binding"/>
    <property type="evidence" value="ECO:0007669"/>
    <property type="project" value="InterPro"/>
</dbReference>
<organism evidence="4 5">
    <name type="scientific">Venturia effusa</name>
    <dbReference type="NCBI Taxonomy" id="50376"/>
    <lineage>
        <taxon>Eukaryota</taxon>
        <taxon>Fungi</taxon>
        <taxon>Dikarya</taxon>
        <taxon>Ascomycota</taxon>
        <taxon>Pezizomycotina</taxon>
        <taxon>Dothideomycetes</taxon>
        <taxon>Pleosporomycetidae</taxon>
        <taxon>Venturiales</taxon>
        <taxon>Venturiaceae</taxon>
        <taxon>Venturia</taxon>
    </lineage>
</organism>
<feature type="coiled-coil region" evidence="1">
    <location>
        <begin position="1745"/>
        <end position="1804"/>
    </location>
</feature>
<dbReference type="InterPro" id="IPR027417">
    <property type="entry name" value="P-loop_NTPase"/>
</dbReference>
<feature type="compositionally biased region" description="Basic and acidic residues" evidence="2">
    <location>
        <begin position="199"/>
        <end position="209"/>
    </location>
</feature>
<dbReference type="SUPFAM" id="SSF52540">
    <property type="entry name" value="P-loop containing nucleoside triphosphate hydrolases"/>
    <property type="match status" value="1"/>
</dbReference>
<protein>
    <recommendedName>
        <fullName evidence="3">AAA+ ATPase domain-containing protein</fullName>
    </recommendedName>
</protein>
<feature type="region of interest" description="Disordered" evidence="2">
    <location>
        <begin position="617"/>
        <end position="653"/>
    </location>
</feature>
<feature type="region of interest" description="Disordered" evidence="2">
    <location>
        <begin position="199"/>
        <end position="224"/>
    </location>
</feature>
<proteinExistence type="predicted"/>
<feature type="compositionally biased region" description="Basic and acidic residues" evidence="2">
    <location>
        <begin position="13"/>
        <end position="36"/>
    </location>
</feature>
<dbReference type="PANTHER" id="PTHR23389">
    <property type="entry name" value="CHROMOSOME TRANSMISSION FIDELITY FACTOR 18"/>
    <property type="match status" value="1"/>
</dbReference>
<gene>
    <name evidence="4" type="ORF">FKW77_001678</name>
</gene>
<feature type="coiled-coil region" evidence="1">
    <location>
        <begin position="1830"/>
        <end position="1915"/>
    </location>
</feature>
<keyword evidence="1" id="KW-0175">Coiled coil</keyword>
<dbReference type="Gene3D" id="3.40.50.300">
    <property type="entry name" value="P-loop containing nucleotide triphosphate hydrolases"/>
    <property type="match status" value="1"/>
</dbReference>